<keyword evidence="5" id="KW-0732">Signal</keyword>
<evidence type="ECO:0000256" key="5">
    <source>
        <dbReference type="SAM" id="SignalP"/>
    </source>
</evidence>
<evidence type="ECO:0000256" key="4">
    <source>
        <dbReference type="ARBA" id="ARBA00023242"/>
    </source>
</evidence>
<dbReference type="GO" id="GO:0003712">
    <property type="term" value="F:transcription coregulator activity"/>
    <property type="evidence" value="ECO:0007669"/>
    <property type="project" value="TreeGrafter"/>
</dbReference>
<proteinExistence type="inferred from homology"/>
<organism evidence="6">
    <name type="scientific">Panicum hallii</name>
    <dbReference type="NCBI Taxonomy" id="206008"/>
    <lineage>
        <taxon>Eukaryota</taxon>
        <taxon>Viridiplantae</taxon>
        <taxon>Streptophyta</taxon>
        <taxon>Embryophyta</taxon>
        <taxon>Tracheophyta</taxon>
        <taxon>Spermatophyta</taxon>
        <taxon>Magnoliopsida</taxon>
        <taxon>Liliopsida</taxon>
        <taxon>Poales</taxon>
        <taxon>Poaceae</taxon>
        <taxon>PACMAD clade</taxon>
        <taxon>Panicoideae</taxon>
        <taxon>Panicodae</taxon>
        <taxon>Paniceae</taxon>
        <taxon>Panicinae</taxon>
        <taxon>Panicum</taxon>
        <taxon>Panicum sect. Panicum</taxon>
    </lineage>
</organism>
<keyword evidence="3" id="KW-0479">Metal-binding</keyword>
<dbReference type="Proteomes" id="UP000243499">
    <property type="component" value="Chromosome 3"/>
</dbReference>
<dbReference type="PANTHER" id="PTHR12549:SF11">
    <property type="entry name" value="LYSINE-SPECIFIC DEMETHYLASE JMJ25"/>
    <property type="match status" value="1"/>
</dbReference>
<gene>
    <name evidence="6" type="ORF">PAHAL_3G167700</name>
</gene>
<evidence type="ECO:0000313" key="6">
    <source>
        <dbReference type="EMBL" id="PVH61977.1"/>
    </source>
</evidence>
<dbReference type="GO" id="GO:0046872">
    <property type="term" value="F:metal ion binding"/>
    <property type="evidence" value="ECO:0007669"/>
    <property type="project" value="UniProtKB-KW"/>
</dbReference>
<keyword evidence="4" id="KW-0539">Nucleus</keyword>
<dbReference type="PANTHER" id="PTHR12549">
    <property type="entry name" value="JMJC DOMAIN-CONTAINING HISTONE DEMETHYLATION PROTEIN"/>
    <property type="match status" value="1"/>
</dbReference>
<evidence type="ECO:0000256" key="3">
    <source>
        <dbReference type="ARBA" id="ARBA00022723"/>
    </source>
</evidence>
<dbReference type="GO" id="GO:0006357">
    <property type="term" value="P:regulation of transcription by RNA polymerase II"/>
    <property type="evidence" value="ECO:0007669"/>
    <property type="project" value="TreeGrafter"/>
</dbReference>
<feature type="chain" id="PRO_5015786143" description="JmjC domain-containing protein" evidence="5">
    <location>
        <begin position="28"/>
        <end position="303"/>
    </location>
</feature>
<dbReference type="GO" id="GO:0000785">
    <property type="term" value="C:chromatin"/>
    <property type="evidence" value="ECO:0007669"/>
    <property type="project" value="TreeGrafter"/>
</dbReference>
<dbReference type="EMBL" id="CM008048">
    <property type="protein sequence ID" value="PVH61977.1"/>
    <property type="molecule type" value="Genomic_DNA"/>
</dbReference>
<evidence type="ECO:0000256" key="1">
    <source>
        <dbReference type="ARBA" id="ARBA00004123"/>
    </source>
</evidence>
<sequence length="303" mass="34779">MTMEAYPAHHQHLVVVVALFLNLSACSKKSLLLTYWQKPIQWSTTERCWTWEGSKCSCITEPGDMKGMNNGSLRKSASRENSCDNYIYCPTAQDVQNGNLDHFQEHWLKGQPVIVRDTLALTSELSWEPMVMWRALREKRDKDKYERLSVMALECLTWCEVDVNIHMFFAGYSRGLVGPEDLPLLLKLKDWPPHSKFGERLPRHGAEFMSALPFRDYTDPEFGPLNLAVKLPSDVNKPDLGPKTYIAYGVAQELEIGDSVTKIHCDMSDAVNILTHTDEIKLKEKKDYSNREKEGYLNYKANK</sequence>
<dbReference type="GO" id="GO:0032454">
    <property type="term" value="F:histone H3K9 demethylase activity"/>
    <property type="evidence" value="ECO:0007669"/>
    <property type="project" value="InterPro"/>
</dbReference>
<dbReference type="GO" id="GO:0000118">
    <property type="term" value="C:histone deacetylase complex"/>
    <property type="evidence" value="ECO:0007669"/>
    <property type="project" value="TreeGrafter"/>
</dbReference>
<comment type="subcellular location">
    <subcellularLocation>
        <location evidence="1">Nucleus</location>
    </subcellularLocation>
</comment>
<name>A0A2T8KIF8_9POAL</name>
<feature type="signal peptide" evidence="5">
    <location>
        <begin position="1"/>
        <end position="27"/>
    </location>
</feature>
<protein>
    <recommendedName>
        <fullName evidence="7">JmjC domain-containing protein</fullName>
    </recommendedName>
</protein>
<evidence type="ECO:0008006" key="7">
    <source>
        <dbReference type="Google" id="ProtNLM"/>
    </source>
</evidence>
<dbReference type="Gramene" id="PVH61977">
    <property type="protein sequence ID" value="PVH61977"/>
    <property type="gene ID" value="PAHAL_3G167700"/>
</dbReference>
<accession>A0A2T8KIF8</accession>
<reference evidence="6" key="1">
    <citation type="submission" date="2018-04" db="EMBL/GenBank/DDBJ databases">
        <title>WGS assembly of Panicum hallii.</title>
        <authorList>
            <person name="Lovell J."/>
            <person name="Jenkins J."/>
            <person name="Lowry D."/>
            <person name="Mamidi S."/>
            <person name="Sreedasyam A."/>
            <person name="Weng X."/>
            <person name="Barry K."/>
            <person name="Bonette J."/>
            <person name="Campitelli B."/>
            <person name="Daum C."/>
            <person name="Gordon S."/>
            <person name="Gould B."/>
            <person name="Lipzen A."/>
            <person name="Macqueen A."/>
            <person name="Palacio-Mejia J."/>
            <person name="Plott C."/>
            <person name="Shakirov E."/>
            <person name="Shu S."/>
            <person name="Yoshinaga Y."/>
            <person name="Zane M."/>
            <person name="Rokhsar D."/>
            <person name="Grimwood J."/>
            <person name="Schmutz J."/>
            <person name="Juenger T."/>
        </authorList>
    </citation>
    <scope>NUCLEOTIDE SEQUENCE [LARGE SCALE GENOMIC DNA]</scope>
    <source>
        <strain evidence="6">FIL2</strain>
    </source>
</reference>
<dbReference type="AlphaFoldDB" id="A0A2T8KIF8"/>
<comment type="similarity">
    <text evidence="2">Belongs to the JARID1 histone demethylase family.</text>
</comment>
<dbReference type="Gene3D" id="2.60.120.650">
    <property type="entry name" value="Cupin"/>
    <property type="match status" value="1"/>
</dbReference>
<dbReference type="InterPro" id="IPR045109">
    <property type="entry name" value="LSDs-like"/>
</dbReference>
<evidence type="ECO:0000256" key="2">
    <source>
        <dbReference type="ARBA" id="ARBA00006801"/>
    </source>
</evidence>
<dbReference type="GO" id="GO:0031490">
    <property type="term" value="F:chromatin DNA binding"/>
    <property type="evidence" value="ECO:0007669"/>
    <property type="project" value="TreeGrafter"/>
</dbReference>